<accession>B7T1S2</accession>
<dbReference type="PANTHER" id="PTHR11741">
    <property type="entry name" value="ELONGATION FACTOR TS"/>
    <property type="match status" value="1"/>
</dbReference>
<comment type="subcellular location">
    <subcellularLocation>
        <location evidence="5">Mitochondrion</location>
    </subcellularLocation>
    <subcellularLocation>
        <location evidence="4">Plastid</location>
        <location evidence="4">Chloroplast</location>
    </subcellularLocation>
</comment>
<dbReference type="InterPro" id="IPR001816">
    <property type="entry name" value="Transl_elong_EFTs/EF1B"/>
</dbReference>
<dbReference type="GO" id="GO:0005739">
    <property type="term" value="C:mitochondrion"/>
    <property type="evidence" value="ECO:0007669"/>
    <property type="project" value="UniProtKB-SubCell"/>
</dbReference>
<dbReference type="SUPFAM" id="SSF46934">
    <property type="entry name" value="UBA-like"/>
    <property type="match status" value="1"/>
</dbReference>
<gene>
    <name evidence="4 7" type="primary">tsf</name>
</gene>
<dbReference type="Pfam" id="PF00889">
    <property type="entry name" value="EF_TS"/>
    <property type="match status" value="1"/>
</dbReference>
<dbReference type="AlphaFoldDB" id="B7T1S2"/>
<comment type="similarity">
    <text evidence="1 4">Belongs to the EF-Ts family.</text>
</comment>
<reference evidence="7" key="1">
    <citation type="journal article" date="2008" name="Proc. Natl. Acad. Sci. U.S.A.">
        <title>Horizontal gene transfer of the algal nuclear gene psbO to the photosynthetic sea slug Elysia chlorotica.</title>
        <authorList>
            <person name="Rumpho M.E."/>
            <person name="Worful J.M."/>
            <person name="Lee J."/>
            <person name="Kannan K."/>
            <person name="Tyler M.S."/>
            <person name="Bhattacharya D."/>
            <person name="Moustafa A."/>
            <person name="Manhart J.R."/>
        </authorList>
    </citation>
    <scope>NUCLEOTIDE SEQUENCE [LARGE SCALE GENOMIC DNA]</scope>
    <source>
        <strain>CCMP2940</strain>
    </source>
</reference>
<dbReference type="InterPro" id="IPR036402">
    <property type="entry name" value="EF-Ts_dimer_sf"/>
</dbReference>
<sequence length="205" mass="23140">MEIKITSNLVKELREATGAGMMSCKQALQETNGDYNSAIKLLRQKGLASANKKTSRKTSEGYISSYIHTGGKLGVLYEINCETDFVARRPEFKNFVKDIGMQIAACPSVSYISLENIPEEVIEIEKSIEINKTDLENKSENIKNKIINDRINKNLKTRTLLDQPFIKDTTQTVETVMKQLISKTGENIKISRFIKFQLGETEVIL</sequence>
<dbReference type="PROSITE" id="PS01127">
    <property type="entry name" value="EF_TS_2"/>
    <property type="match status" value="1"/>
</dbReference>
<dbReference type="CDD" id="cd14275">
    <property type="entry name" value="UBA_EF-Ts"/>
    <property type="match status" value="1"/>
</dbReference>
<dbReference type="NCBIfam" id="TIGR00116">
    <property type="entry name" value="tsf"/>
    <property type="match status" value="1"/>
</dbReference>
<dbReference type="HAMAP" id="MF_00050">
    <property type="entry name" value="EF_Ts"/>
    <property type="match status" value="1"/>
</dbReference>
<evidence type="ECO:0000256" key="2">
    <source>
        <dbReference type="ARBA" id="ARBA00022768"/>
    </source>
</evidence>
<keyword evidence="3 4" id="KW-0648">Protein biosynthesis</keyword>
<dbReference type="GeneID" id="7055979"/>
<dbReference type="GO" id="GO:0009507">
    <property type="term" value="C:chloroplast"/>
    <property type="evidence" value="ECO:0007669"/>
    <property type="project" value="UniProtKB-SubCell"/>
</dbReference>
<dbReference type="InterPro" id="IPR014039">
    <property type="entry name" value="Transl_elong_EFTs/EF1B_dimer"/>
</dbReference>
<keyword evidence="7" id="KW-0150">Chloroplast</keyword>
<evidence type="ECO:0000256" key="1">
    <source>
        <dbReference type="ARBA" id="ARBA00005532"/>
    </source>
</evidence>
<dbReference type="Gene3D" id="3.30.479.20">
    <property type="entry name" value="Elongation factor Ts, dimerisation domain"/>
    <property type="match status" value="1"/>
</dbReference>
<feature type="domain" description="Translation elongation factor EFTs/EF1B dimerisation" evidence="6">
    <location>
        <begin position="57"/>
        <end position="200"/>
    </location>
</feature>
<keyword evidence="2 4" id="KW-0251">Elongation factor</keyword>
<evidence type="ECO:0000256" key="3">
    <source>
        <dbReference type="ARBA" id="ARBA00022917"/>
    </source>
</evidence>
<organism evidence="7">
    <name type="scientific">Vaucheria litorea</name>
    <name type="common">Yellow-green alga</name>
    <dbReference type="NCBI Taxonomy" id="109269"/>
    <lineage>
        <taxon>Eukaryota</taxon>
        <taxon>Sar</taxon>
        <taxon>Stramenopiles</taxon>
        <taxon>Ochrophyta</taxon>
        <taxon>PX clade</taxon>
        <taxon>Xanthophyceae</taxon>
        <taxon>Vaucheriales</taxon>
        <taxon>Vaucheriaceae</taxon>
        <taxon>Vaucheria</taxon>
    </lineage>
</organism>
<evidence type="ECO:0000256" key="5">
    <source>
        <dbReference type="HAMAP-Rule" id="MF_03135"/>
    </source>
</evidence>
<dbReference type="InterPro" id="IPR018101">
    <property type="entry name" value="Transl_elong_Ts_CS"/>
</dbReference>
<dbReference type="Gene3D" id="1.10.8.10">
    <property type="entry name" value="DNA helicase RuvA subunit, C-terminal domain"/>
    <property type="match status" value="1"/>
</dbReference>
<comment type="function">
    <text evidence="4">Associates with the EF-Tu.GDP complex and induces the exchange of GDP to GTP. It remains bound to the aminoacyl-tRNA.EF-Tu.GTP complex up to the GTP hydrolysis stage on the ribosome.</text>
</comment>
<evidence type="ECO:0000313" key="7">
    <source>
        <dbReference type="EMBL" id="ACF70888.1"/>
    </source>
</evidence>
<keyword evidence="7" id="KW-0934">Plastid</keyword>
<dbReference type="SUPFAM" id="SSF54713">
    <property type="entry name" value="Elongation factor Ts (EF-Ts), dimerisation domain"/>
    <property type="match status" value="1"/>
</dbReference>
<dbReference type="GO" id="GO:0003746">
    <property type="term" value="F:translation elongation factor activity"/>
    <property type="evidence" value="ECO:0007669"/>
    <property type="project" value="UniProtKB-UniRule"/>
</dbReference>
<evidence type="ECO:0000259" key="6">
    <source>
        <dbReference type="Pfam" id="PF00889"/>
    </source>
</evidence>
<dbReference type="RefSeq" id="YP_002327471.1">
    <property type="nucleotide sequence ID" value="NC_011600.1"/>
</dbReference>
<proteinExistence type="inferred from homology"/>
<keyword evidence="5" id="KW-0496">Mitochondrion</keyword>
<name>B7T1S2_VAULI</name>
<dbReference type="EMBL" id="EU912438">
    <property type="protein sequence ID" value="ACF70888.1"/>
    <property type="molecule type" value="Genomic_DNA"/>
</dbReference>
<dbReference type="PANTHER" id="PTHR11741:SF0">
    <property type="entry name" value="ELONGATION FACTOR TS, MITOCHONDRIAL"/>
    <property type="match status" value="1"/>
</dbReference>
<dbReference type="InterPro" id="IPR009060">
    <property type="entry name" value="UBA-like_sf"/>
</dbReference>
<dbReference type="Gene3D" id="1.10.286.20">
    <property type="match status" value="1"/>
</dbReference>
<dbReference type="FunFam" id="1.10.8.10:FF:000001">
    <property type="entry name" value="Elongation factor Ts"/>
    <property type="match status" value="1"/>
</dbReference>
<evidence type="ECO:0000256" key="4">
    <source>
        <dbReference type="HAMAP-Rule" id="MF_00050"/>
    </source>
</evidence>
<protein>
    <recommendedName>
        <fullName evidence="4 5">Multifunctional fusion protein</fullName>
    </recommendedName>
    <domain>
        <recommendedName>
            <fullName evidence="4">Elongation factor Ts, chloroplastic</fullName>
            <shortName evidence="4">EF-Ts</shortName>
        </recommendedName>
    </domain>
    <domain>
        <recommendedName>
            <fullName evidence="5">Elongation factor Ts, mitochondrial</fullName>
            <shortName evidence="5">EF-TsMt</shortName>
        </recommendedName>
    </domain>
</protein>
<geneLocation type="chloroplast" evidence="7"/>